<dbReference type="Pfam" id="PF07727">
    <property type="entry name" value="RVT_2"/>
    <property type="match status" value="1"/>
</dbReference>
<dbReference type="EMBL" id="BQNB010012863">
    <property type="protein sequence ID" value="GJT08859.1"/>
    <property type="molecule type" value="Genomic_DNA"/>
</dbReference>
<dbReference type="PANTHER" id="PTHR11439:SF463">
    <property type="entry name" value="REVERSE TRANSCRIPTASE TY1_COPIA-TYPE DOMAIN-CONTAINING PROTEIN"/>
    <property type="match status" value="1"/>
</dbReference>
<evidence type="ECO:0000259" key="2">
    <source>
        <dbReference type="Pfam" id="PF07727"/>
    </source>
</evidence>
<dbReference type="SUPFAM" id="SSF56672">
    <property type="entry name" value="DNA/RNA polymerases"/>
    <property type="match status" value="1"/>
</dbReference>
<name>A0ABQ5B7J5_9ASTR</name>
<feature type="region of interest" description="Disordered" evidence="1">
    <location>
        <begin position="73"/>
        <end position="106"/>
    </location>
</feature>
<dbReference type="InterPro" id="IPR013103">
    <property type="entry name" value="RVT_2"/>
</dbReference>
<evidence type="ECO:0000313" key="4">
    <source>
        <dbReference type="Proteomes" id="UP001151760"/>
    </source>
</evidence>
<gene>
    <name evidence="3" type="ORF">Tco_0843321</name>
</gene>
<organism evidence="3 4">
    <name type="scientific">Tanacetum coccineum</name>
    <dbReference type="NCBI Taxonomy" id="301880"/>
    <lineage>
        <taxon>Eukaryota</taxon>
        <taxon>Viridiplantae</taxon>
        <taxon>Streptophyta</taxon>
        <taxon>Embryophyta</taxon>
        <taxon>Tracheophyta</taxon>
        <taxon>Spermatophyta</taxon>
        <taxon>Magnoliopsida</taxon>
        <taxon>eudicotyledons</taxon>
        <taxon>Gunneridae</taxon>
        <taxon>Pentapetalae</taxon>
        <taxon>asterids</taxon>
        <taxon>campanulids</taxon>
        <taxon>Asterales</taxon>
        <taxon>Asteraceae</taxon>
        <taxon>Asteroideae</taxon>
        <taxon>Anthemideae</taxon>
        <taxon>Anthemidinae</taxon>
        <taxon>Tanacetum</taxon>
    </lineage>
</organism>
<protein>
    <submittedName>
        <fullName evidence="3">Retrovirus-related pol polyprotein from transposon TNT 1-94</fullName>
    </submittedName>
</protein>
<dbReference type="PANTHER" id="PTHR11439">
    <property type="entry name" value="GAG-POL-RELATED RETROTRANSPOSON"/>
    <property type="match status" value="1"/>
</dbReference>
<reference evidence="3" key="2">
    <citation type="submission" date="2022-01" db="EMBL/GenBank/DDBJ databases">
        <authorList>
            <person name="Yamashiro T."/>
            <person name="Shiraishi A."/>
            <person name="Satake H."/>
            <person name="Nakayama K."/>
        </authorList>
    </citation>
    <scope>NUCLEOTIDE SEQUENCE</scope>
</reference>
<dbReference type="Proteomes" id="UP001151760">
    <property type="component" value="Unassembled WGS sequence"/>
</dbReference>
<dbReference type="InterPro" id="IPR043502">
    <property type="entry name" value="DNA/RNA_pol_sf"/>
</dbReference>
<accession>A0ABQ5B7J5</accession>
<keyword evidence="4" id="KW-1185">Reference proteome</keyword>
<comment type="caution">
    <text evidence="3">The sequence shown here is derived from an EMBL/GenBank/DDBJ whole genome shotgun (WGS) entry which is preliminary data.</text>
</comment>
<dbReference type="CDD" id="cd09272">
    <property type="entry name" value="RNase_HI_RT_Ty1"/>
    <property type="match status" value="1"/>
</dbReference>
<evidence type="ECO:0000256" key="1">
    <source>
        <dbReference type="SAM" id="MobiDB-lite"/>
    </source>
</evidence>
<feature type="compositionally biased region" description="Polar residues" evidence="1">
    <location>
        <begin position="73"/>
        <end position="82"/>
    </location>
</feature>
<feature type="domain" description="Reverse transcriptase Ty1/copia-type" evidence="2">
    <location>
        <begin position="157"/>
        <end position="274"/>
    </location>
</feature>
<sequence length="482" mass="54470">METINVQFDELTQMACKQHGSGPELQGLTYGHISSGLVLNQAASTSAKPPTKNNWDLLFQPMFDEYFKNSSAESNPISTTTLPPLDTAEASSFSSTSIEKDAPSPSTSLNIKAIISPINSINVKLNDEVSEFDNDTFTNPFAPLDPSSAESSSRIEEGIDFEESFAPISRIEAIRIFLAYVAHKNMVVFQMDVKTAFLNGILKEEVYMSQPEGFVNQNHSNHVFWLKKALYGLKQAPRAWYDILSKFLLSQKFVKGVVDPTLFTRKEGNDLILYSFDKCDVVNIPMVGQSKLDEDPNGTPVDPTRYRGMVGSFMYLTASRPDLVFAVYMCARYQAKPTKKHLTVVKQTLTMQKCTVISSTEAECISLSGCCAQILRMRSQLTNYEFDYNKIPLYSDSQSAIALSCNTVQHSRTKHIDVRYHFIKEQVENKVVKLYFVKTDYQLANIFTKAFVRERFEFLINRLGMQSITPKEMKRLVESDKE</sequence>
<evidence type="ECO:0000313" key="3">
    <source>
        <dbReference type="EMBL" id="GJT08859.1"/>
    </source>
</evidence>
<reference evidence="3" key="1">
    <citation type="journal article" date="2022" name="Int. J. Mol. Sci.">
        <title>Draft Genome of Tanacetum Coccineum: Genomic Comparison of Closely Related Tanacetum-Family Plants.</title>
        <authorList>
            <person name="Yamashiro T."/>
            <person name="Shiraishi A."/>
            <person name="Nakayama K."/>
            <person name="Satake H."/>
        </authorList>
    </citation>
    <scope>NUCLEOTIDE SEQUENCE</scope>
</reference>
<proteinExistence type="predicted"/>